<feature type="compositionally biased region" description="Pro residues" evidence="10">
    <location>
        <begin position="19"/>
        <end position="40"/>
    </location>
</feature>
<evidence type="ECO:0000256" key="2">
    <source>
        <dbReference type="ARBA" id="ARBA00009575"/>
    </source>
</evidence>
<dbReference type="EMBL" id="JAULSV010000003">
    <property type="protein sequence ID" value="KAK0648584.1"/>
    <property type="molecule type" value="Genomic_DNA"/>
</dbReference>
<dbReference type="PIRSF" id="PIRSF007871">
    <property type="entry name" value="Cox20"/>
    <property type="match status" value="1"/>
</dbReference>
<evidence type="ECO:0000313" key="12">
    <source>
        <dbReference type="Proteomes" id="UP001174936"/>
    </source>
</evidence>
<comment type="caution">
    <text evidence="11">The sequence shown here is derived from an EMBL/GenBank/DDBJ whole genome shotgun (WGS) entry which is preliminary data.</text>
</comment>
<evidence type="ECO:0000256" key="9">
    <source>
        <dbReference type="PIRNR" id="PIRNR007871"/>
    </source>
</evidence>
<dbReference type="PANTHER" id="PTHR31586:SF1">
    <property type="entry name" value="CYTOCHROME C OXIDASE ASSEMBLY PROTEIN COX20, MITOCHONDRIAL"/>
    <property type="match status" value="1"/>
</dbReference>
<dbReference type="AlphaFoldDB" id="A0AA39Y9L3"/>
<feature type="compositionally biased region" description="Basic and acidic residues" evidence="10">
    <location>
        <begin position="151"/>
        <end position="176"/>
    </location>
</feature>
<evidence type="ECO:0000313" key="11">
    <source>
        <dbReference type="EMBL" id="KAK0648584.1"/>
    </source>
</evidence>
<sequence>MSQPPSSPDPTRSWLVTPEPSPPPASTPSTTPPPTLPPSLAPTTQPTIPPPPTGPTSVSEVVQGIKPSDFLKVHQSPCSQQGFITGIGVGAVVGLGRWVMGLPAPKAAHWAVGTGALGAVAQYEYCQYKRRVEREKMLRMVEVYTTRQVREKAEAEEKRLRQKREQEAKEQEEAARKKSWWRVW</sequence>
<feature type="region of interest" description="Disordered" evidence="10">
    <location>
        <begin position="1"/>
        <end position="60"/>
    </location>
</feature>
<keyword evidence="12" id="KW-1185">Reference proteome</keyword>
<dbReference type="PANTHER" id="PTHR31586">
    <property type="entry name" value="CYTOCHROME C OXIDASE PROTEIN 20"/>
    <property type="match status" value="1"/>
</dbReference>
<evidence type="ECO:0000256" key="4">
    <source>
        <dbReference type="ARBA" id="ARBA00022692"/>
    </source>
</evidence>
<name>A0AA39Y9L3_9PEZI</name>
<evidence type="ECO:0000256" key="5">
    <source>
        <dbReference type="ARBA" id="ARBA00022792"/>
    </source>
</evidence>
<protein>
    <recommendedName>
        <fullName evidence="3 9">Cytochrome c oxidase assembly protein COX20, mitochondrial</fullName>
    </recommendedName>
</protein>
<accession>A0AA39Y9L3</accession>
<dbReference type="GO" id="GO:0005743">
    <property type="term" value="C:mitochondrial inner membrane"/>
    <property type="evidence" value="ECO:0007669"/>
    <property type="project" value="UniProtKB-SubCell"/>
</dbReference>
<feature type="region of interest" description="Disordered" evidence="10">
    <location>
        <begin position="151"/>
        <end position="184"/>
    </location>
</feature>
<comment type="similarity">
    <text evidence="2 9">Belongs to the COX20 family.</text>
</comment>
<evidence type="ECO:0000256" key="1">
    <source>
        <dbReference type="ARBA" id="ARBA00004273"/>
    </source>
</evidence>
<evidence type="ECO:0000256" key="6">
    <source>
        <dbReference type="ARBA" id="ARBA00022989"/>
    </source>
</evidence>
<keyword evidence="5 9" id="KW-0999">Mitochondrion inner membrane</keyword>
<evidence type="ECO:0000256" key="8">
    <source>
        <dbReference type="ARBA" id="ARBA00023136"/>
    </source>
</evidence>
<keyword evidence="7 9" id="KW-0496">Mitochondrion</keyword>
<keyword evidence="8 9" id="KW-0472">Membrane</keyword>
<dbReference type="Pfam" id="PF12597">
    <property type="entry name" value="Cox20"/>
    <property type="match status" value="1"/>
</dbReference>
<evidence type="ECO:0000256" key="7">
    <source>
        <dbReference type="ARBA" id="ARBA00023128"/>
    </source>
</evidence>
<dbReference type="GO" id="GO:0033617">
    <property type="term" value="P:mitochondrial respiratory chain complex IV assembly"/>
    <property type="evidence" value="ECO:0007669"/>
    <property type="project" value="InterPro"/>
</dbReference>
<evidence type="ECO:0000256" key="3">
    <source>
        <dbReference type="ARBA" id="ARBA00017689"/>
    </source>
</evidence>
<proteinExistence type="inferred from homology"/>
<evidence type="ECO:0000256" key="10">
    <source>
        <dbReference type="SAM" id="MobiDB-lite"/>
    </source>
</evidence>
<dbReference type="Proteomes" id="UP001174936">
    <property type="component" value="Unassembled WGS sequence"/>
</dbReference>
<organism evidence="11 12">
    <name type="scientific">Cercophora newfieldiana</name>
    <dbReference type="NCBI Taxonomy" id="92897"/>
    <lineage>
        <taxon>Eukaryota</taxon>
        <taxon>Fungi</taxon>
        <taxon>Dikarya</taxon>
        <taxon>Ascomycota</taxon>
        <taxon>Pezizomycotina</taxon>
        <taxon>Sordariomycetes</taxon>
        <taxon>Sordariomycetidae</taxon>
        <taxon>Sordariales</taxon>
        <taxon>Lasiosphaeriaceae</taxon>
        <taxon>Cercophora</taxon>
    </lineage>
</organism>
<dbReference type="InterPro" id="IPR022533">
    <property type="entry name" value="Cox20"/>
</dbReference>
<keyword evidence="4" id="KW-0812">Transmembrane</keyword>
<reference evidence="11" key="1">
    <citation type="submission" date="2023-06" db="EMBL/GenBank/DDBJ databases">
        <title>Genome-scale phylogeny and comparative genomics of the fungal order Sordariales.</title>
        <authorList>
            <consortium name="Lawrence Berkeley National Laboratory"/>
            <person name="Hensen N."/>
            <person name="Bonometti L."/>
            <person name="Westerberg I."/>
            <person name="Brannstrom I.O."/>
            <person name="Guillou S."/>
            <person name="Cros-Aarteil S."/>
            <person name="Calhoun S."/>
            <person name="Haridas S."/>
            <person name="Kuo A."/>
            <person name="Mondo S."/>
            <person name="Pangilinan J."/>
            <person name="Riley R."/>
            <person name="Labutti K."/>
            <person name="Andreopoulos B."/>
            <person name="Lipzen A."/>
            <person name="Chen C."/>
            <person name="Yanf M."/>
            <person name="Daum C."/>
            <person name="Ng V."/>
            <person name="Clum A."/>
            <person name="Steindorff A."/>
            <person name="Ohm R."/>
            <person name="Martin F."/>
            <person name="Silar P."/>
            <person name="Natvig D."/>
            <person name="Lalanne C."/>
            <person name="Gautier V."/>
            <person name="Ament-Velasquez S.L."/>
            <person name="Kruys A."/>
            <person name="Hutchinson M.I."/>
            <person name="Powell A.J."/>
            <person name="Barry K."/>
            <person name="Miller A.N."/>
            <person name="Grigoriev I.V."/>
            <person name="Debuchy R."/>
            <person name="Gladieux P."/>
            <person name="Thoren M.H."/>
            <person name="Johannesson H."/>
        </authorList>
    </citation>
    <scope>NUCLEOTIDE SEQUENCE</scope>
    <source>
        <strain evidence="11">SMH2532-1</strain>
    </source>
</reference>
<keyword evidence="6" id="KW-1133">Transmembrane helix</keyword>
<gene>
    <name evidence="11" type="ORF">B0T16DRAFT_408449</name>
</gene>
<comment type="subcellular location">
    <subcellularLocation>
        <location evidence="1 9">Mitochondrion inner membrane</location>
    </subcellularLocation>
</comment>
<comment type="function">
    <text evidence="9">Involved in the assembly of the cytochrome c oxidase complex.</text>
</comment>